<dbReference type="CDD" id="cd03794">
    <property type="entry name" value="GT4_WbuB-like"/>
    <property type="match status" value="1"/>
</dbReference>
<dbReference type="Proteomes" id="UP001147653">
    <property type="component" value="Unassembled WGS sequence"/>
</dbReference>
<evidence type="ECO:0000313" key="4">
    <source>
        <dbReference type="EMBL" id="MDA0185490.1"/>
    </source>
</evidence>
<comment type="caution">
    <text evidence="4">The sequence shown here is derived from an EMBL/GenBank/DDBJ whole genome shotgun (WGS) entry which is preliminary data.</text>
</comment>
<dbReference type="GO" id="GO:0016758">
    <property type="term" value="F:hexosyltransferase activity"/>
    <property type="evidence" value="ECO:0007669"/>
    <property type="project" value="TreeGrafter"/>
</dbReference>
<dbReference type="InterPro" id="IPR028098">
    <property type="entry name" value="Glyco_trans_4-like_N"/>
</dbReference>
<accession>A0A9X3NIE6</accession>
<keyword evidence="2" id="KW-0808">Transferase</keyword>
<dbReference type="Pfam" id="PF13579">
    <property type="entry name" value="Glyco_trans_4_4"/>
    <property type="match status" value="1"/>
</dbReference>
<dbReference type="RefSeq" id="WP_270029997.1">
    <property type="nucleotide sequence ID" value="NZ_JAPDDP010000117.1"/>
</dbReference>
<evidence type="ECO:0000313" key="5">
    <source>
        <dbReference type="Proteomes" id="UP001147653"/>
    </source>
</evidence>
<reference evidence="4" key="1">
    <citation type="submission" date="2022-10" db="EMBL/GenBank/DDBJ databases">
        <title>The WGS of Solirubrobacter phytolaccae KCTC 29190.</title>
        <authorList>
            <person name="Jiang Z."/>
        </authorList>
    </citation>
    <scope>NUCLEOTIDE SEQUENCE</scope>
    <source>
        <strain evidence="4">KCTC 29190</strain>
    </source>
</reference>
<evidence type="ECO:0000256" key="2">
    <source>
        <dbReference type="ARBA" id="ARBA00022679"/>
    </source>
</evidence>
<sequence length="418" mass="45229">MAAAPALLDRPRVTGRAATAPRSLKIQLWSSNYDPEPSGIAPLSSMWAQAMQARGHHVDVVSAHPHYPKPIWGRRVRPYRQVLDGVPVLRLPLWIGHDSAFQRMRQELAHTAALGAALPVLGRPDVIVAVSPSFPALVPAMLDARARNIPWTLWLQDILPDGAATTGLIRSGPLLSALRGLERIAYRSASRVFVISDAFRRNLLDKGVPNEKITRIYNPSAVPVGEYVEPLRVDGPSRLLVMGNIGHSQGLAEFVGAAGVGLSRAGAQLRVAGAGVAEDDVRAAIGGADVDMLGLLLGDEMERELRTTTLGVVTQRADIVEFNLPSKLMNYMAHGLPVLAVVNERSECARIVRESGAGWVLDSGRLGELDTLLPQLVGDQQELLARGRAGHAFAARHFSPERVVERYEEDLVRLVPAS</sequence>
<dbReference type="InterPro" id="IPR050194">
    <property type="entry name" value="Glycosyltransferase_grp1"/>
</dbReference>
<name>A0A9X3NIE6_9ACTN</name>
<gene>
    <name evidence="4" type="ORF">OJ997_34605</name>
</gene>
<dbReference type="GO" id="GO:1901137">
    <property type="term" value="P:carbohydrate derivative biosynthetic process"/>
    <property type="evidence" value="ECO:0007669"/>
    <property type="project" value="UniProtKB-ARBA"/>
</dbReference>
<dbReference type="SUPFAM" id="SSF53756">
    <property type="entry name" value="UDP-Glycosyltransferase/glycogen phosphorylase"/>
    <property type="match status" value="1"/>
</dbReference>
<proteinExistence type="predicted"/>
<feature type="domain" description="Glycosyltransferase subfamily 4-like N-terminal" evidence="3">
    <location>
        <begin position="39"/>
        <end position="218"/>
    </location>
</feature>
<dbReference type="Pfam" id="PF13692">
    <property type="entry name" value="Glyco_trans_1_4"/>
    <property type="match status" value="1"/>
</dbReference>
<protein>
    <submittedName>
        <fullName evidence="4">Glycosyltransferase family 4 protein</fullName>
    </submittedName>
</protein>
<dbReference type="Gene3D" id="3.40.50.2000">
    <property type="entry name" value="Glycogen Phosphorylase B"/>
    <property type="match status" value="2"/>
</dbReference>
<evidence type="ECO:0000259" key="3">
    <source>
        <dbReference type="Pfam" id="PF13579"/>
    </source>
</evidence>
<dbReference type="AlphaFoldDB" id="A0A9X3NIE6"/>
<dbReference type="PANTHER" id="PTHR45947:SF3">
    <property type="entry name" value="SULFOQUINOVOSYL TRANSFERASE SQD2"/>
    <property type="match status" value="1"/>
</dbReference>
<dbReference type="EMBL" id="JAPDDP010000117">
    <property type="protein sequence ID" value="MDA0185490.1"/>
    <property type="molecule type" value="Genomic_DNA"/>
</dbReference>
<dbReference type="PANTHER" id="PTHR45947">
    <property type="entry name" value="SULFOQUINOVOSYL TRANSFERASE SQD2"/>
    <property type="match status" value="1"/>
</dbReference>
<keyword evidence="5" id="KW-1185">Reference proteome</keyword>
<evidence type="ECO:0000256" key="1">
    <source>
        <dbReference type="ARBA" id="ARBA00022676"/>
    </source>
</evidence>
<organism evidence="4 5">
    <name type="scientific">Solirubrobacter phytolaccae</name>
    <dbReference type="NCBI Taxonomy" id="1404360"/>
    <lineage>
        <taxon>Bacteria</taxon>
        <taxon>Bacillati</taxon>
        <taxon>Actinomycetota</taxon>
        <taxon>Thermoleophilia</taxon>
        <taxon>Solirubrobacterales</taxon>
        <taxon>Solirubrobacteraceae</taxon>
        <taxon>Solirubrobacter</taxon>
    </lineage>
</organism>
<keyword evidence="1" id="KW-0328">Glycosyltransferase</keyword>